<dbReference type="PANTHER" id="PTHR47690">
    <property type="entry name" value="GLUCOKINASE"/>
    <property type="match status" value="1"/>
</dbReference>
<dbReference type="Gene3D" id="3.30.420.40">
    <property type="match status" value="1"/>
</dbReference>
<evidence type="ECO:0000256" key="2">
    <source>
        <dbReference type="ARBA" id="ARBA00022777"/>
    </source>
</evidence>
<dbReference type="RefSeq" id="WP_272749776.1">
    <property type="nucleotide sequence ID" value="NZ_JAQQKX010000027.1"/>
</dbReference>
<name>A0ABT5HYX9_9CAUL</name>
<dbReference type="Gene3D" id="3.40.367.20">
    <property type="match status" value="1"/>
</dbReference>
<protein>
    <submittedName>
        <fullName evidence="4">Glucokinase</fullName>
    </submittedName>
</protein>
<comment type="caution">
    <text evidence="4">The sequence shown here is derived from an EMBL/GenBank/DDBJ whole genome shotgun (WGS) entry which is preliminary data.</text>
</comment>
<accession>A0ABT5HYX9</accession>
<keyword evidence="2" id="KW-0418">Kinase</keyword>
<dbReference type="SUPFAM" id="SSF53067">
    <property type="entry name" value="Actin-like ATPase domain"/>
    <property type="match status" value="1"/>
</dbReference>
<proteinExistence type="inferred from homology"/>
<dbReference type="InterPro" id="IPR050201">
    <property type="entry name" value="Bacterial_glucokinase"/>
</dbReference>
<dbReference type="EMBL" id="JAQQKX010000027">
    <property type="protein sequence ID" value="MDC7685274.1"/>
    <property type="molecule type" value="Genomic_DNA"/>
</dbReference>
<dbReference type="CDD" id="cd24008">
    <property type="entry name" value="ASKHA_NBD_GLK"/>
    <property type="match status" value="1"/>
</dbReference>
<dbReference type="Proteomes" id="UP001214854">
    <property type="component" value="Unassembled WGS sequence"/>
</dbReference>
<dbReference type="Pfam" id="PF02685">
    <property type="entry name" value="Glucokinase"/>
    <property type="match status" value="1"/>
</dbReference>
<keyword evidence="1" id="KW-0808">Transferase</keyword>
<dbReference type="InterPro" id="IPR043129">
    <property type="entry name" value="ATPase_NBD"/>
</dbReference>
<evidence type="ECO:0000256" key="1">
    <source>
        <dbReference type="ARBA" id="ARBA00022679"/>
    </source>
</evidence>
<evidence type="ECO:0000256" key="3">
    <source>
        <dbReference type="RuleBase" id="RU004046"/>
    </source>
</evidence>
<evidence type="ECO:0000313" key="4">
    <source>
        <dbReference type="EMBL" id="MDC7685274.1"/>
    </source>
</evidence>
<reference evidence="4 5" key="1">
    <citation type="submission" date="2023-01" db="EMBL/GenBank/DDBJ databases">
        <title>Novel species of the genus Asticcacaulis isolated from rivers.</title>
        <authorList>
            <person name="Lu H."/>
        </authorList>
    </citation>
    <scope>NUCLEOTIDE SEQUENCE [LARGE SCALE GENOMIC DNA]</scope>
    <source>
        <strain evidence="4 5">BYS171W</strain>
    </source>
</reference>
<keyword evidence="5" id="KW-1185">Reference proteome</keyword>
<sequence length="264" mass="28584">METQYLWVRLSQLGAGKSTAVWPCPTRAISFRERGLRDLLGVQRLHIVNDCVAKAMSVRLLDRADLLKVCGGAGDPDQLSVLIGTGRGLGTAGIVPDHFGETIILPCEGGHSDLPARNPQEVEIFKFLERKYGHVSRERAISLNGLADIYDYLIGFDEVPETATTAAMVAELASLGAPAARDAIRYCQTFLADAASDAALMAGARGGIYLAGELMLLIGDLIDWDAFETRLADKGRLQGYLQDIPVYLIKAPDIELIGLTSLFH</sequence>
<gene>
    <name evidence="4" type="ORF">PQU92_18475</name>
</gene>
<dbReference type="PANTHER" id="PTHR47690:SF1">
    <property type="entry name" value="GLUCOKINASE"/>
    <property type="match status" value="1"/>
</dbReference>
<comment type="similarity">
    <text evidence="3">Belongs to the bacterial glucokinase family.</text>
</comment>
<evidence type="ECO:0000313" key="5">
    <source>
        <dbReference type="Proteomes" id="UP001214854"/>
    </source>
</evidence>
<dbReference type="InterPro" id="IPR003836">
    <property type="entry name" value="Glucokinase"/>
</dbReference>
<organism evidence="4 5">
    <name type="scientific">Asticcacaulis aquaticus</name>
    <dbReference type="NCBI Taxonomy" id="2984212"/>
    <lineage>
        <taxon>Bacteria</taxon>
        <taxon>Pseudomonadati</taxon>
        <taxon>Pseudomonadota</taxon>
        <taxon>Alphaproteobacteria</taxon>
        <taxon>Caulobacterales</taxon>
        <taxon>Caulobacteraceae</taxon>
        <taxon>Asticcacaulis</taxon>
    </lineage>
</organism>